<organism evidence="7 8">
    <name type="scientific">Cuscuta campestris</name>
    <dbReference type="NCBI Taxonomy" id="132261"/>
    <lineage>
        <taxon>Eukaryota</taxon>
        <taxon>Viridiplantae</taxon>
        <taxon>Streptophyta</taxon>
        <taxon>Embryophyta</taxon>
        <taxon>Tracheophyta</taxon>
        <taxon>Spermatophyta</taxon>
        <taxon>Magnoliopsida</taxon>
        <taxon>eudicotyledons</taxon>
        <taxon>Gunneridae</taxon>
        <taxon>Pentapetalae</taxon>
        <taxon>asterids</taxon>
        <taxon>lamiids</taxon>
        <taxon>Solanales</taxon>
        <taxon>Convolvulaceae</taxon>
        <taxon>Cuscuteae</taxon>
        <taxon>Cuscuta</taxon>
        <taxon>Cuscuta subgen. Grammica</taxon>
        <taxon>Cuscuta sect. Cleistogrammica</taxon>
    </lineage>
</organism>
<dbReference type="InterPro" id="IPR056309">
    <property type="entry name" value="CGL160/ATPI_dom"/>
</dbReference>
<gene>
    <name evidence="7" type="ORF">CCAM_LOCUS894</name>
</gene>
<evidence type="ECO:0000256" key="1">
    <source>
        <dbReference type="ARBA" id="ARBA00004141"/>
    </source>
</evidence>
<evidence type="ECO:0000256" key="2">
    <source>
        <dbReference type="ARBA" id="ARBA00022692"/>
    </source>
</evidence>
<evidence type="ECO:0000256" key="5">
    <source>
        <dbReference type="SAM" id="MobiDB-lite"/>
    </source>
</evidence>
<dbReference type="PANTHER" id="PTHR34118:SF6">
    <property type="entry name" value="PROTEIN CONSERVED ONLY IN THE GREEN LINEAGE 160, CHLOROPLASTIC"/>
    <property type="match status" value="1"/>
</dbReference>
<protein>
    <recommendedName>
        <fullName evidence="6">CGL160/ATPI domain-containing protein</fullName>
    </recommendedName>
</protein>
<keyword evidence="4" id="KW-0472">Membrane</keyword>
<evidence type="ECO:0000313" key="7">
    <source>
        <dbReference type="EMBL" id="VFQ59118.1"/>
    </source>
</evidence>
<dbReference type="AlphaFoldDB" id="A0A484K347"/>
<evidence type="ECO:0000256" key="3">
    <source>
        <dbReference type="ARBA" id="ARBA00022989"/>
    </source>
</evidence>
<dbReference type="EMBL" id="OOIL02000002">
    <property type="protein sequence ID" value="VFQ59118.1"/>
    <property type="molecule type" value="Genomic_DNA"/>
</dbReference>
<feature type="compositionally biased region" description="Low complexity" evidence="5">
    <location>
        <begin position="14"/>
        <end position="24"/>
    </location>
</feature>
<dbReference type="OrthoDB" id="3700at2759"/>
<name>A0A484K347_9ASTE</name>
<dbReference type="GO" id="GO:0016020">
    <property type="term" value="C:membrane"/>
    <property type="evidence" value="ECO:0007669"/>
    <property type="project" value="UniProtKB-SubCell"/>
</dbReference>
<keyword evidence="3" id="KW-1133">Transmembrane helix</keyword>
<evidence type="ECO:0000256" key="4">
    <source>
        <dbReference type="ARBA" id="ARBA00023136"/>
    </source>
</evidence>
<evidence type="ECO:0000259" key="6">
    <source>
        <dbReference type="Pfam" id="PF24763"/>
    </source>
</evidence>
<proteinExistence type="predicted"/>
<dbReference type="Proteomes" id="UP000595140">
    <property type="component" value="Unassembled WGS sequence"/>
</dbReference>
<keyword evidence="8" id="KW-1185">Reference proteome</keyword>
<sequence length="333" mass="36671">MAGLNCYLSATATATSISQRSSSSDQPPEKKPPKLKLPRNNPEKLSAGLSPAEYGAATPTTNPRNYWLLDDDPLTSDDYIWNRNFAGRMKMLIQDPAEYGSGFPSNPSKEETTHGFLSINRVLNLDNLEVDLSKELASPSKPFRAEKAEEIETDKNTYQTWRQKPSPREQEKWNSATRAATSGGDLMLRELRHPNGDPKILAAQSMKEYIKLKNKLQLLTLGIGGFGVISAYVSYSPEVAASYGVGLLGSLAYLRMLGNSVDSIQTQGASGLVKGAVGQPRLLIPVVLVMIYNRWNGIVVPEYGLMHLELIPMLLGFFTYKISAFIQAIEDVL</sequence>
<feature type="region of interest" description="Disordered" evidence="5">
    <location>
        <begin position="156"/>
        <end position="179"/>
    </location>
</feature>
<evidence type="ECO:0000313" key="8">
    <source>
        <dbReference type="Proteomes" id="UP000595140"/>
    </source>
</evidence>
<dbReference type="Pfam" id="PF24763">
    <property type="entry name" value="CGL160_C"/>
    <property type="match status" value="1"/>
</dbReference>
<feature type="region of interest" description="Disordered" evidence="5">
    <location>
        <begin position="14"/>
        <end position="66"/>
    </location>
</feature>
<accession>A0A484K347</accession>
<keyword evidence="2" id="KW-0812">Transmembrane</keyword>
<reference evidence="7 8" key="1">
    <citation type="submission" date="2018-04" db="EMBL/GenBank/DDBJ databases">
        <authorList>
            <person name="Vogel A."/>
        </authorList>
    </citation>
    <scope>NUCLEOTIDE SEQUENCE [LARGE SCALE GENOMIC DNA]</scope>
</reference>
<feature type="domain" description="CGL160/ATPI" evidence="6">
    <location>
        <begin position="197"/>
        <end position="330"/>
    </location>
</feature>
<dbReference type="PANTHER" id="PTHR34118">
    <property type="entry name" value="NF-KAPPA-B INHIBITOR-LIKE PROTEIN-RELATED"/>
    <property type="match status" value="1"/>
</dbReference>
<comment type="subcellular location">
    <subcellularLocation>
        <location evidence="1">Membrane</location>
        <topology evidence="1">Multi-pass membrane protein</topology>
    </subcellularLocation>
</comment>